<dbReference type="AlphaFoldDB" id="B4I0P7"/>
<keyword evidence="3" id="KW-1185">Reference proteome</keyword>
<feature type="compositionally biased region" description="Polar residues" evidence="1">
    <location>
        <begin position="151"/>
        <end position="161"/>
    </location>
</feature>
<feature type="region of interest" description="Disordered" evidence="1">
    <location>
        <begin position="99"/>
        <end position="182"/>
    </location>
</feature>
<evidence type="ECO:0000313" key="3">
    <source>
        <dbReference type="Proteomes" id="UP000001292"/>
    </source>
</evidence>
<dbReference type="Proteomes" id="UP000001292">
    <property type="component" value="Unassembled WGS sequence"/>
</dbReference>
<feature type="region of interest" description="Disordered" evidence="1">
    <location>
        <begin position="11"/>
        <end position="30"/>
    </location>
</feature>
<organism evidence="3">
    <name type="scientific">Drosophila sechellia</name>
    <name type="common">Fruit fly</name>
    <dbReference type="NCBI Taxonomy" id="7238"/>
    <lineage>
        <taxon>Eukaryota</taxon>
        <taxon>Metazoa</taxon>
        <taxon>Ecdysozoa</taxon>
        <taxon>Arthropoda</taxon>
        <taxon>Hexapoda</taxon>
        <taxon>Insecta</taxon>
        <taxon>Pterygota</taxon>
        <taxon>Neoptera</taxon>
        <taxon>Endopterygota</taxon>
        <taxon>Diptera</taxon>
        <taxon>Brachycera</taxon>
        <taxon>Muscomorpha</taxon>
        <taxon>Ephydroidea</taxon>
        <taxon>Drosophilidae</taxon>
        <taxon>Drosophila</taxon>
        <taxon>Sophophora</taxon>
    </lineage>
</organism>
<name>B4I0P7_DROSE</name>
<proteinExistence type="predicted"/>
<evidence type="ECO:0000256" key="1">
    <source>
        <dbReference type="SAM" id="MobiDB-lite"/>
    </source>
</evidence>
<dbReference type="EMBL" id="CH480819">
    <property type="protein sequence ID" value="EDW53078.1"/>
    <property type="molecule type" value="Genomic_DNA"/>
</dbReference>
<gene>
    <name evidence="2" type="primary">Dsec\GM12410</name>
    <name evidence="2" type="ORF">Dsec_GM12410</name>
</gene>
<evidence type="ECO:0000313" key="2">
    <source>
        <dbReference type="EMBL" id="EDW53078.1"/>
    </source>
</evidence>
<protein>
    <submittedName>
        <fullName evidence="2">GM12410</fullName>
    </submittedName>
</protein>
<accession>B4I0P7</accession>
<dbReference type="PhylomeDB" id="B4I0P7"/>
<dbReference type="HOGENOM" id="CLU_1671179_0_0_1"/>
<reference evidence="2 3" key="1">
    <citation type="journal article" date="2007" name="Nature">
        <title>Evolution of genes and genomes on the Drosophila phylogeny.</title>
        <authorList>
            <consortium name="Drosophila 12 Genomes Consortium"/>
            <person name="Clark A.G."/>
            <person name="Eisen M.B."/>
            <person name="Smith D.R."/>
            <person name="Bergman C.M."/>
            <person name="Oliver B."/>
            <person name="Markow T.A."/>
            <person name="Kaufman T.C."/>
            <person name="Kellis M."/>
            <person name="Gelbart W."/>
            <person name="Iyer V.N."/>
            <person name="Pollard D.A."/>
            <person name="Sackton T.B."/>
            <person name="Larracuente A.M."/>
            <person name="Singh N.D."/>
            <person name="Abad J.P."/>
            <person name="Abt D.N."/>
            <person name="Adryan B."/>
            <person name="Aguade M."/>
            <person name="Akashi H."/>
            <person name="Anderson W.W."/>
            <person name="Aquadro C.F."/>
            <person name="Ardell D.H."/>
            <person name="Arguello R."/>
            <person name="Artieri C.G."/>
            <person name="Barbash D.A."/>
            <person name="Barker D."/>
            <person name="Barsanti P."/>
            <person name="Batterham P."/>
            <person name="Batzoglou S."/>
            <person name="Begun D."/>
            <person name="Bhutkar A."/>
            <person name="Blanco E."/>
            <person name="Bosak S.A."/>
            <person name="Bradley R.K."/>
            <person name="Brand A.D."/>
            <person name="Brent M.R."/>
            <person name="Brooks A.N."/>
            <person name="Brown R.H."/>
            <person name="Butlin R.K."/>
            <person name="Caggese C."/>
            <person name="Calvi B.R."/>
            <person name="Bernardo de Carvalho A."/>
            <person name="Caspi A."/>
            <person name="Castrezana S."/>
            <person name="Celniker S.E."/>
            <person name="Chang J.L."/>
            <person name="Chapple C."/>
            <person name="Chatterji S."/>
            <person name="Chinwalla A."/>
            <person name="Civetta A."/>
            <person name="Clifton S.W."/>
            <person name="Comeron J.M."/>
            <person name="Costello J.C."/>
            <person name="Coyne J.A."/>
            <person name="Daub J."/>
            <person name="David R.G."/>
            <person name="Delcher A.L."/>
            <person name="Delehaunty K."/>
            <person name="Do C.B."/>
            <person name="Ebling H."/>
            <person name="Edwards K."/>
            <person name="Eickbush T."/>
            <person name="Evans J.D."/>
            <person name="Filipski A."/>
            <person name="Findeiss S."/>
            <person name="Freyhult E."/>
            <person name="Fulton L."/>
            <person name="Fulton R."/>
            <person name="Garcia A.C."/>
            <person name="Gardiner A."/>
            <person name="Garfield D.A."/>
            <person name="Garvin B.E."/>
            <person name="Gibson G."/>
            <person name="Gilbert D."/>
            <person name="Gnerre S."/>
            <person name="Godfrey J."/>
            <person name="Good R."/>
            <person name="Gotea V."/>
            <person name="Gravely B."/>
            <person name="Greenberg A.J."/>
            <person name="Griffiths-Jones S."/>
            <person name="Gross S."/>
            <person name="Guigo R."/>
            <person name="Gustafson E.A."/>
            <person name="Haerty W."/>
            <person name="Hahn M.W."/>
            <person name="Halligan D.L."/>
            <person name="Halpern A.L."/>
            <person name="Halter G.M."/>
            <person name="Han M.V."/>
            <person name="Heger A."/>
            <person name="Hillier L."/>
            <person name="Hinrichs A.S."/>
            <person name="Holmes I."/>
            <person name="Hoskins R.A."/>
            <person name="Hubisz M.J."/>
            <person name="Hultmark D."/>
            <person name="Huntley M.A."/>
            <person name="Jaffe D.B."/>
            <person name="Jagadeeshan S."/>
            <person name="Jeck W.R."/>
            <person name="Johnson J."/>
            <person name="Jones C.D."/>
            <person name="Jordan W.C."/>
            <person name="Karpen G.H."/>
            <person name="Kataoka E."/>
            <person name="Keightley P.D."/>
            <person name="Kheradpour P."/>
            <person name="Kirkness E.F."/>
            <person name="Koerich L.B."/>
            <person name="Kristiansen K."/>
            <person name="Kudrna D."/>
            <person name="Kulathinal R.J."/>
            <person name="Kumar S."/>
            <person name="Kwok R."/>
            <person name="Lander E."/>
            <person name="Langley C.H."/>
            <person name="Lapoint R."/>
            <person name="Lazzaro B.P."/>
            <person name="Lee S.J."/>
            <person name="Levesque L."/>
            <person name="Li R."/>
            <person name="Lin C.F."/>
            <person name="Lin M.F."/>
            <person name="Lindblad-Toh K."/>
            <person name="Llopart A."/>
            <person name="Long M."/>
            <person name="Low L."/>
            <person name="Lozovsky E."/>
            <person name="Lu J."/>
            <person name="Luo M."/>
            <person name="Machado C.A."/>
            <person name="Makalowski W."/>
            <person name="Marzo M."/>
            <person name="Matsuda M."/>
            <person name="Matzkin L."/>
            <person name="McAllister B."/>
            <person name="McBride C.S."/>
            <person name="McKernan B."/>
            <person name="McKernan K."/>
            <person name="Mendez-Lago M."/>
            <person name="Minx P."/>
            <person name="Mollenhauer M.U."/>
            <person name="Montooth K."/>
            <person name="Mount S.M."/>
            <person name="Mu X."/>
            <person name="Myers E."/>
            <person name="Negre B."/>
            <person name="Newfeld S."/>
            <person name="Nielsen R."/>
            <person name="Noor M.A."/>
            <person name="O'Grady P."/>
            <person name="Pachter L."/>
            <person name="Papaceit M."/>
            <person name="Parisi M.J."/>
            <person name="Parisi M."/>
            <person name="Parts L."/>
            <person name="Pedersen J.S."/>
            <person name="Pesole G."/>
            <person name="Phillippy A.M."/>
            <person name="Ponting C.P."/>
            <person name="Pop M."/>
            <person name="Porcelli D."/>
            <person name="Powell J.R."/>
            <person name="Prohaska S."/>
            <person name="Pruitt K."/>
            <person name="Puig M."/>
            <person name="Quesneville H."/>
            <person name="Ram K.R."/>
            <person name="Rand D."/>
            <person name="Rasmussen M.D."/>
            <person name="Reed L.K."/>
            <person name="Reenan R."/>
            <person name="Reily A."/>
            <person name="Remington K.A."/>
            <person name="Rieger T.T."/>
            <person name="Ritchie M.G."/>
            <person name="Robin C."/>
            <person name="Rogers Y.H."/>
            <person name="Rohde C."/>
            <person name="Rozas J."/>
            <person name="Rubenfield M.J."/>
            <person name="Ruiz A."/>
            <person name="Russo S."/>
            <person name="Salzberg S.L."/>
            <person name="Sanchez-Gracia A."/>
            <person name="Saranga D.J."/>
            <person name="Sato H."/>
            <person name="Schaeffer S.W."/>
            <person name="Schatz M.C."/>
            <person name="Schlenke T."/>
            <person name="Schwartz R."/>
            <person name="Segarra C."/>
            <person name="Singh R.S."/>
            <person name="Sirot L."/>
            <person name="Sirota M."/>
            <person name="Sisneros N.B."/>
            <person name="Smith C.D."/>
            <person name="Smith T.F."/>
            <person name="Spieth J."/>
            <person name="Stage D.E."/>
            <person name="Stark A."/>
            <person name="Stephan W."/>
            <person name="Strausberg R.L."/>
            <person name="Strempel S."/>
            <person name="Sturgill D."/>
            <person name="Sutton G."/>
            <person name="Sutton G.G."/>
            <person name="Tao W."/>
            <person name="Teichmann S."/>
            <person name="Tobari Y.N."/>
            <person name="Tomimura Y."/>
            <person name="Tsolas J.M."/>
            <person name="Valente V.L."/>
            <person name="Venter E."/>
            <person name="Venter J.C."/>
            <person name="Vicario S."/>
            <person name="Vieira F.G."/>
            <person name="Vilella A.J."/>
            <person name="Villasante A."/>
            <person name="Walenz B."/>
            <person name="Wang J."/>
            <person name="Wasserman M."/>
            <person name="Watts T."/>
            <person name="Wilson D."/>
            <person name="Wilson R.K."/>
            <person name="Wing R.A."/>
            <person name="Wolfner M.F."/>
            <person name="Wong A."/>
            <person name="Wong G.K."/>
            <person name="Wu C.I."/>
            <person name="Wu G."/>
            <person name="Yamamoto D."/>
            <person name="Yang H.P."/>
            <person name="Yang S.P."/>
            <person name="Yorke J.A."/>
            <person name="Yoshida K."/>
            <person name="Zdobnov E."/>
            <person name="Zhang P."/>
            <person name="Zhang Y."/>
            <person name="Zimin A.V."/>
            <person name="Baldwin J."/>
            <person name="Abdouelleil A."/>
            <person name="Abdulkadir J."/>
            <person name="Abebe A."/>
            <person name="Abera B."/>
            <person name="Abreu J."/>
            <person name="Acer S.C."/>
            <person name="Aftuck L."/>
            <person name="Alexander A."/>
            <person name="An P."/>
            <person name="Anderson E."/>
            <person name="Anderson S."/>
            <person name="Arachi H."/>
            <person name="Azer M."/>
            <person name="Bachantsang P."/>
            <person name="Barry A."/>
            <person name="Bayul T."/>
            <person name="Berlin A."/>
            <person name="Bessette D."/>
            <person name="Bloom T."/>
            <person name="Blye J."/>
            <person name="Boguslavskiy L."/>
            <person name="Bonnet C."/>
            <person name="Boukhgalter B."/>
            <person name="Bourzgui I."/>
            <person name="Brown A."/>
            <person name="Cahill P."/>
            <person name="Channer S."/>
            <person name="Cheshatsang Y."/>
            <person name="Chuda L."/>
            <person name="Citroen M."/>
            <person name="Collymore A."/>
            <person name="Cooke P."/>
            <person name="Costello M."/>
            <person name="D'Aco K."/>
            <person name="Daza R."/>
            <person name="De Haan G."/>
            <person name="DeGray S."/>
            <person name="DeMaso C."/>
            <person name="Dhargay N."/>
            <person name="Dooley K."/>
            <person name="Dooley E."/>
            <person name="Doricent M."/>
            <person name="Dorje P."/>
            <person name="Dorjee K."/>
            <person name="Dupes A."/>
            <person name="Elong R."/>
            <person name="Falk J."/>
            <person name="Farina A."/>
            <person name="Faro S."/>
            <person name="Ferguson D."/>
            <person name="Fisher S."/>
            <person name="Foley C.D."/>
            <person name="Franke A."/>
            <person name="Friedrich D."/>
            <person name="Gadbois L."/>
            <person name="Gearin G."/>
            <person name="Gearin C.R."/>
            <person name="Giannoukos G."/>
            <person name="Goode T."/>
            <person name="Graham J."/>
            <person name="Grandbois E."/>
            <person name="Grewal S."/>
            <person name="Gyaltsen K."/>
            <person name="Hafez N."/>
            <person name="Hagos B."/>
            <person name="Hall J."/>
            <person name="Henson C."/>
            <person name="Hollinger A."/>
            <person name="Honan T."/>
            <person name="Huard M.D."/>
            <person name="Hughes L."/>
            <person name="Hurhula B."/>
            <person name="Husby M.E."/>
            <person name="Kamat A."/>
            <person name="Kanga B."/>
            <person name="Kashin S."/>
            <person name="Khazanovich D."/>
            <person name="Kisner P."/>
            <person name="Lance K."/>
            <person name="Lara M."/>
            <person name="Lee W."/>
            <person name="Lennon N."/>
            <person name="Letendre F."/>
            <person name="LeVine R."/>
            <person name="Lipovsky A."/>
            <person name="Liu X."/>
            <person name="Liu J."/>
            <person name="Liu S."/>
            <person name="Lokyitsang T."/>
            <person name="Lokyitsang Y."/>
            <person name="Lubonja R."/>
            <person name="Lui A."/>
            <person name="MacDonald P."/>
            <person name="Magnisalis V."/>
            <person name="Maru K."/>
            <person name="Matthews C."/>
            <person name="McCusker W."/>
            <person name="McDonough S."/>
            <person name="Mehta T."/>
            <person name="Meldrim J."/>
            <person name="Meneus L."/>
            <person name="Mihai O."/>
            <person name="Mihalev A."/>
            <person name="Mihova T."/>
            <person name="Mittelman R."/>
            <person name="Mlenga V."/>
            <person name="Montmayeur A."/>
            <person name="Mulrain L."/>
            <person name="Navidi A."/>
            <person name="Naylor J."/>
            <person name="Negash T."/>
            <person name="Nguyen T."/>
            <person name="Nguyen N."/>
            <person name="Nicol R."/>
            <person name="Norbu C."/>
            <person name="Norbu N."/>
            <person name="Novod N."/>
            <person name="O'Neill B."/>
            <person name="Osman S."/>
            <person name="Markiewicz E."/>
            <person name="Oyono O.L."/>
            <person name="Patti C."/>
            <person name="Phunkhang P."/>
            <person name="Pierre F."/>
            <person name="Priest M."/>
            <person name="Raghuraman S."/>
            <person name="Rege F."/>
            <person name="Reyes R."/>
            <person name="Rise C."/>
            <person name="Rogov P."/>
            <person name="Ross K."/>
            <person name="Ryan E."/>
            <person name="Settipalli S."/>
            <person name="Shea T."/>
            <person name="Sherpa N."/>
            <person name="Shi L."/>
            <person name="Shih D."/>
            <person name="Sparrow T."/>
            <person name="Spaulding J."/>
            <person name="Stalker J."/>
            <person name="Stange-Thomann N."/>
            <person name="Stavropoulos S."/>
            <person name="Stone C."/>
            <person name="Strader C."/>
            <person name="Tesfaye S."/>
            <person name="Thomson T."/>
            <person name="Thoulutsang Y."/>
            <person name="Thoulutsang D."/>
            <person name="Topham K."/>
            <person name="Topping I."/>
            <person name="Tsamla T."/>
            <person name="Vassiliev H."/>
            <person name="Vo A."/>
            <person name="Wangchuk T."/>
            <person name="Wangdi T."/>
            <person name="Weiand M."/>
            <person name="Wilkinson J."/>
            <person name="Wilson A."/>
            <person name="Yadav S."/>
            <person name="Young G."/>
            <person name="Yu Q."/>
            <person name="Zembek L."/>
            <person name="Zhong D."/>
            <person name="Zimmer A."/>
            <person name="Zwirko Z."/>
            <person name="Jaffe D.B."/>
            <person name="Alvarez P."/>
            <person name="Brockman W."/>
            <person name="Butler J."/>
            <person name="Chin C."/>
            <person name="Gnerre S."/>
            <person name="Grabherr M."/>
            <person name="Kleber M."/>
            <person name="Mauceli E."/>
            <person name="MacCallum I."/>
        </authorList>
    </citation>
    <scope>NUCLEOTIDE SEQUENCE [LARGE SCALE GENOMIC DNA]</scope>
    <source>
        <strain evidence="3">Rob3c / Tucson 14021-0248.25</strain>
    </source>
</reference>
<dbReference type="OMA" id="RDREMIP"/>
<feature type="compositionally biased region" description="Low complexity" evidence="1">
    <location>
        <begin position="20"/>
        <end position="30"/>
    </location>
</feature>
<sequence>MLTIRPDRFWPISSAPQKPTSTFTSTSMSTSKFKPEFEVAETALRQRVLSPSLSEFQSNSLSRPSSHTQEHILQQLIGRDREMIPIIPIPVIPEDAESLANTNTNSNSSPDQQNVPMAISTVPPSSSAPAFTATGSGGSVAGTSGGIVKSITMNEPITTGSGKPIASNKFTRKRERVCNNSS</sequence>
<feature type="compositionally biased region" description="Gly residues" evidence="1">
    <location>
        <begin position="135"/>
        <end position="145"/>
    </location>
</feature>